<dbReference type="Gene3D" id="3.40.50.720">
    <property type="entry name" value="NAD(P)-binding Rossmann-like Domain"/>
    <property type="match status" value="1"/>
</dbReference>
<sequence>MSVSRGAAVVIGAGPGLGMSVAHRLGREGHTVALVSRSEARHAAYVSSLADAGIKAEAFAADVRDRDRLLAVLDTVAERHGPVEVVYYGPGSADPGSHPTPILQAGADDVRRAMEWAYPAVDVAQRVLPGMIERGEGGLLFATGLSAVTPMPALGNLAILSASLRTYAVTLNAALAGTGVYAGCLVIGGVIERGDIHGMISSQPERYGPVAGMTLDPDALAEAAWEMYATGDRAEATFSVFG</sequence>
<dbReference type="InterPro" id="IPR002347">
    <property type="entry name" value="SDR_fam"/>
</dbReference>
<name>A0A7W7VL71_9ACTN</name>
<organism evidence="1 2">
    <name type="scientific">Streptosporangium saharense</name>
    <dbReference type="NCBI Taxonomy" id="1706840"/>
    <lineage>
        <taxon>Bacteria</taxon>
        <taxon>Bacillati</taxon>
        <taxon>Actinomycetota</taxon>
        <taxon>Actinomycetes</taxon>
        <taxon>Streptosporangiales</taxon>
        <taxon>Streptosporangiaceae</taxon>
        <taxon>Streptosporangium</taxon>
    </lineage>
</organism>
<dbReference type="Pfam" id="PF00106">
    <property type="entry name" value="adh_short"/>
    <property type="match status" value="1"/>
</dbReference>
<comment type="caution">
    <text evidence="1">The sequence shown here is derived from an EMBL/GenBank/DDBJ whole genome shotgun (WGS) entry which is preliminary data.</text>
</comment>
<dbReference type="Proteomes" id="UP000552644">
    <property type="component" value="Unassembled WGS sequence"/>
</dbReference>
<dbReference type="AlphaFoldDB" id="A0A7W7VL71"/>
<protein>
    <submittedName>
        <fullName evidence="1">Short-subunit dehydrogenase</fullName>
    </submittedName>
</protein>
<reference evidence="1 2" key="1">
    <citation type="submission" date="2020-08" db="EMBL/GenBank/DDBJ databases">
        <title>Genomic Encyclopedia of Type Strains, Phase III (KMG-III): the genomes of soil and plant-associated and newly described type strains.</title>
        <authorList>
            <person name="Whitman W."/>
        </authorList>
    </citation>
    <scope>NUCLEOTIDE SEQUENCE [LARGE SCALE GENOMIC DNA]</scope>
    <source>
        <strain evidence="1 2">CECT 8840</strain>
    </source>
</reference>
<dbReference type="InterPro" id="IPR036291">
    <property type="entry name" value="NAD(P)-bd_dom_sf"/>
</dbReference>
<evidence type="ECO:0000313" key="2">
    <source>
        <dbReference type="Proteomes" id="UP000552644"/>
    </source>
</evidence>
<dbReference type="PANTHER" id="PTHR43431">
    <property type="entry name" value="OXIDOREDUCTASE, SHORT CHAIN DEHYDROGENASE/REDUCTASE FAMILY (AFU_ORTHOLOGUE AFUA_5G14000)"/>
    <property type="match status" value="1"/>
</dbReference>
<accession>A0A7W7VL71</accession>
<dbReference type="PANTHER" id="PTHR43431:SF7">
    <property type="entry name" value="OXIDOREDUCTASE, SHORT CHAIN DEHYDROGENASE_REDUCTASE FAMILY (AFU_ORTHOLOGUE AFUA_5G14000)"/>
    <property type="match status" value="1"/>
</dbReference>
<evidence type="ECO:0000313" key="1">
    <source>
        <dbReference type="EMBL" id="MBB4914099.1"/>
    </source>
</evidence>
<dbReference type="EMBL" id="JACHJP010000001">
    <property type="protein sequence ID" value="MBB4914099.1"/>
    <property type="molecule type" value="Genomic_DNA"/>
</dbReference>
<keyword evidence="2" id="KW-1185">Reference proteome</keyword>
<gene>
    <name evidence="1" type="ORF">FHS44_001171</name>
</gene>
<dbReference type="SUPFAM" id="SSF51735">
    <property type="entry name" value="NAD(P)-binding Rossmann-fold domains"/>
    <property type="match status" value="1"/>
</dbReference>
<proteinExistence type="predicted"/>
<dbReference type="RefSeq" id="WP_184712792.1">
    <property type="nucleotide sequence ID" value="NZ_JACHJP010000001.1"/>
</dbReference>